<protein>
    <recommendedName>
        <fullName evidence="2">Signal transduction histidine kinase internal region domain-containing protein</fullName>
    </recommendedName>
</protein>
<reference evidence="3 4" key="1">
    <citation type="submission" date="2023-03" db="EMBL/GenBank/DDBJ databases">
        <title>Draft genome sequence of Thalassotalea insulae KCTC 62186T.</title>
        <authorList>
            <person name="Sawabe T."/>
        </authorList>
    </citation>
    <scope>NUCLEOTIDE SEQUENCE [LARGE SCALE GENOMIC DNA]</scope>
    <source>
        <strain evidence="3 4">KCTC 62186</strain>
    </source>
</reference>
<comment type="caution">
    <text evidence="3">The sequence shown here is derived from an EMBL/GenBank/DDBJ whole genome shotgun (WGS) entry which is preliminary data.</text>
</comment>
<name>A0ABQ6GWQ3_9GAMM</name>
<dbReference type="InterPro" id="IPR036890">
    <property type="entry name" value="HATPase_C_sf"/>
</dbReference>
<keyword evidence="1" id="KW-0472">Membrane</keyword>
<feature type="transmembrane region" description="Helical" evidence="1">
    <location>
        <begin position="98"/>
        <end position="118"/>
    </location>
</feature>
<dbReference type="Proteomes" id="UP001157186">
    <property type="component" value="Unassembled WGS sequence"/>
</dbReference>
<accession>A0ABQ6GWQ3</accession>
<dbReference type="PANTHER" id="PTHR34220:SF7">
    <property type="entry name" value="SENSOR HISTIDINE KINASE YPDA"/>
    <property type="match status" value="1"/>
</dbReference>
<sequence length="335" mass="38262">MLINSTFALLRALYDIYLSEQINFASLYTAFIGYFKVMNVFGFALAFTYLFLSRGPDVKLDLSRILMIGIMSFAISAPIVFFIFNWSDNQTHPIIQALVYSSSAFLSTTWAVIVMAYVQNRESQPKFQLIKQKYIEQFKVREQTELELHLLQAQIEPHFFFNTLASLHNLIDIDAEKAKYLLEELTEYLRSTVPVFRYKFVKLGEEKEMLIRYLSIQKVRFSNKFDFDIQIPKELEHLPIVPMSLLTLVENAIKHGIEKTNGKGNITISCAMTNKKNIKAIVSDSAGLYTASNNGTGLENLKSRLKITYGDDAALTIKALPEKETLAVLEVPVYD</sequence>
<dbReference type="Pfam" id="PF06580">
    <property type="entry name" value="His_kinase"/>
    <property type="match status" value="1"/>
</dbReference>
<dbReference type="SUPFAM" id="SSF55874">
    <property type="entry name" value="ATPase domain of HSP90 chaperone/DNA topoisomerase II/histidine kinase"/>
    <property type="match status" value="1"/>
</dbReference>
<proteinExistence type="predicted"/>
<dbReference type="EMBL" id="BSST01000001">
    <property type="protein sequence ID" value="GLX78940.1"/>
    <property type="molecule type" value="Genomic_DNA"/>
</dbReference>
<feature type="transmembrane region" description="Helical" evidence="1">
    <location>
        <begin position="64"/>
        <end position="86"/>
    </location>
</feature>
<dbReference type="PANTHER" id="PTHR34220">
    <property type="entry name" value="SENSOR HISTIDINE KINASE YPDA"/>
    <property type="match status" value="1"/>
</dbReference>
<evidence type="ECO:0000259" key="2">
    <source>
        <dbReference type="Pfam" id="PF06580"/>
    </source>
</evidence>
<gene>
    <name evidence="3" type="ORF">tinsulaeT_22800</name>
</gene>
<organism evidence="3 4">
    <name type="scientific">Thalassotalea insulae</name>
    <dbReference type="NCBI Taxonomy" id="2056778"/>
    <lineage>
        <taxon>Bacteria</taxon>
        <taxon>Pseudomonadati</taxon>
        <taxon>Pseudomonadota</taxon>
        <taxon>Gammaproteobacteria</taxon>
        <taxon>Alteromonadales</taxon>
        <taxon>Colwelliaceae</taxon>
        <taxon>Thalassotalea</taxon>
    </lineage>
</organism>
<dbReference type="Gene3D" id="3.30.565.10">
    <property type="entry name" value="Histidine kinase-like ATPase, C-terminal domain"/>
    <property type="match status" value="1"/>
</dbReference>
<feature type="transmembrane region" description="Helical" evidence="1">
    <location>
        <begin position="27"/>
        <end position="52"/>
    </location>
</feature>
<evidence type="ECO:0000313" key="3">
    <source>
        <dbReference type="EMBL" id="GLX78940.1"/>
    </source>
</evidence>
<keyword evidence="1" id="KW-1133">Transmembrane helix</keyword>
<keyword evidence="1" id="KW-0812">Transmembrane</keyword>
<keyword evidence="4" id="KW-1185">Reference proteome</keyword>
<dbReference type="InterPro" id="IPR010559">
    <property type="entry name" value="Sig_transdc_His_kin_internal"/>
</dbReference>
<feature type="domain" description="Signal transduction histidine kinase internal region" evidence="2">
    <location>
        <begin position="147"/>
        <end position="225"/>
    </location>
</feature>
<evidence type="ECO:0000256" key="1">
    <source>
        <dbReference type="SAM" id="Phobius"/>
    </source>
</evidence>
<dbReference type="InterPro" id="IPR050640">
    <property type="entry name" value="Bact_2-comp_sensor_kinase"/>
</dbReference>
<evidence type="ECO:0000313" key="4">
    <source>
        <dbReference type="Proteomes" id="UP001157186"/>
    </source>
</evidence>